<dbReference type="GeneID" id="30014937"/>
<feature type="compositionally biased region" description="Polar residues" evidence="1">
    <location>
        <begin position="397"/>
        <end position="407"/>
    </location>
</feature>
<feature type="compositionally biased region" description="Basic and acidic residues" evidence="1">
    <location>
        <begin position="378"/>
        <end position="389"/>
    </location>
</feature>
<gene>
    <name evidence="2" type="ORF">AYL99_10769</name>
</gene>
<proteinExistence type="predicted"/>
<feature type="region of interest" description="Disordered" evidence="1">
    <location>
        <begin position="709"/>
        <end position="742"/>
    </location>
</feature>
<dbReference type="Proteomes" id="UP000078343">
    <property type="component" value="Unassembled WGS sequence"/>
</dbReference>
<sequence length="742" mass="80898">MAGVLEGLISSRRRPSRSRSESAKQLHARWGDVAITAPNSGWIQHYLDDDLNNVTYQAHGSPDSQKTLVNNSPDLSFKDEIDKVSVEALRQGTPPLIQKDRSAITITIPLPWSRKSHRRSSSASSQHYQQQQQQPQAQAAPATSEKVVTAESRPTRPTIISNIDQVIVAESRPASDTFRADSPIVHTQSPVYDDVSTFFTRAVFPEKHPGPTRLPQIQTSVPPNKSQPASAVSILSPVAEKYNGLSESNNATPMDNTPIARHIESALLPLGGDGQVDMAELVGRLETHSTGTTPPIAPSSHTPGADEGPDTGVERPDSRSTAKIPSRPSSRGPGIGEVAYMRASSRGATENSGGRRSASREPAERRAGSVEPLRQRALSREPVRRRADSPLRGASGHSFSHASTGRRNASCDPLPGRSISRDASRSRAESPPAVSRRALSREPAVRRADSPEPKTRRALSRGLGVRGPATSPEGSSARVFSDDRPVRPRAESPGPSSTRRAHSRDSSVRRDASPPGFRRRAISREPYTRRRVSTDLSQRAVSVDPIVRHTSPRTDVISRHASPRDDDIFARHASPREDITSRRATPVIGSAADKGRDKDRDRDRDWDRDRTDPDSATESMSPAAEDPLTPDEATDIETETDEMYFESRKGWNGAAVTGSASRGFYGDVVQDYKLIARDVEAEMAAAASEPQASSGSAAMNIVHLIKKEKEREYHKLKSEPAKGEQKMYQGPDLVPPQEELWG</sequence>
<feature type="compositionally biased region" description="Basic and acidic residues" evidence="1">
    <location>
        <begin position="358"/>
        <end position="368"/>
    </location>
</feature>
<reference evidence="2 3" key="1">
    <citation type="submission" date="2016-04" db="EMBL/GenBank/DDBJ databases">
        <title>Draft genome of Fonsecaea erecta CBS 125763.</title>
        <authorList>
            <person name="Weiss V.A."/>
            <person name="Vicente V.A."/>
            <person name="Raittz R.T."/>
            <person name="Moreno L.F."/>
            <person name="De Souza E.M."/>
            <person name="Pedrosa F.O."/>
            <person name="Steffens M.B."/>
            <person name="Faoro H."/>
            <person name="Tadra-Sfeir M.Z."/>
            <person name="Najafzadeh M.J."/>
            <person name="Felipe M.S."/>
            <person name="Teixeira M."/>
            <person name="Sun J."/>
            <person name="Xi L."/>
            <person name="Gomes R."/>
            <person name="De Azevedo C.M."/>
            <person name="Salgado C.G."/>
            <person name="Da Silva M.B."/>
            <person name="Nascimento M.F."/>
            <person name="Queiroz-Telles F."/>
            <person name="Attili D.S."/>
            <person name="Gorbushina A."/>
        </authorList>
    </citation>
    <scope>NUCLEOTIDE SEQUENCE [LARGE SCALE GENOMIC DNA]</scope>
    <source>
        <strain evidence="2 3">CBS 125763</strain>
    </source>
</reference>
<feature type="compositionally biased region" description="Basic and acidic residues" evidence="1">
    <location>
        <begin position="593"/>
        <end position="613"/>
    </location>
</feature>
<dbReference type="AlphaFoldDB" id="A0A178Z5N2"/>
<dbReference type="STRING" id="1367422.A0A178Z5N2"/>
<dbReference type="OrthoDB" id="4148828at2759"/>
<dbReference type="EMBL" id="LVYI01000012">
    <property type="protein sequence ID" value="OAP55069.1"/>
    <property type="molecule type" value="Genomic_DNA"/>
</dbReference>
<feature type="region of interest" description="Disordered" evidence="1">
    <location>
        <begin position="288"/>
        <end position="639"/>
    </location>
</feature>
<feature type="compositionally biased region" description="Low complexity" evidence="1">
    <location>
        <begin position="121"/>
        <end position="142"/>
    </location>
</feature>
<keyword evidence="3" id="KW-1185">Reference proteome</keyword>
<name>A0A178Z5N2_9EURO</name>
<dbReference type="RefSeq" id="XP_018688436.1">
    <property type="nucleotide sequence ID" value="XM_018842275.1"/>
</dbReference>
<feature type="region of interest" description="Disordered" evidence="1">
    <location>
        <begin position="1"/>
        <end position="25"/>
    </location>
</feature>
<feature type="compositionally biased region" description="Basic and acidic residues" evidence="1">
    <location>
        <begin position="503"/>
        <end position="512"/>
    </location>
</feature>
<organism evidence="2 3">
    <name type="scientific">Fonsecaea erecta</name>
    <dbReference type="NCBI Taxonomy" id="1367422"/>
    <lineage>
        <taxon>Eukaryota</taxon>
        <taxon>Fungi</taxon>
        <taxon>Dikarya</taxon>
        <taxon>Ascomycota</taxon>
        <taxon>Pezizomycotina</taxon>
        <taxon>Eurotiomycetes</taxon>
        <taxon>Chaetothyriomycetidae</taxon>
        <taxon>Chaetothyriales</taxon>
        <taxon>Herpotrichiellaceae</taxon>
        <taxon>Fonsecaea</taxon>
    </lineage>
</organism>
<comment type="caution">
    <text evidence="2">The sequence shown here is derived from an EMBL/GenBank/DDBJ whole genome shotgun (WGS) entry which is preliminary data.</text>
</comment>
<accession>A0A178Z5N2</accession>
<feature type="compositionally biased region" description="Basic and acidic residues" evidence="1">
    <location>
        <begin position="556"/>
        <end position="581"/>
    </location>
</feature>
<evidence type="ECO:0000256" key="1">
    <source>
        <dbReference type="SAM" id="MobiDB-lite"/>
    </source>
</evidence>
<evidence type="ECO:0000313" key="3">
    <source>
        <dbReference type="Proteomes" id="UP000078343"/>
    </source>
</evidence>
<protein>
    <submittedName>
        <fullName evidence="2">Uncharacterized protein</fullName>
    </submittedName>
</protein>
<feature type="compositionally biased region" description="Basic and acidic residues" evidence="1">
    <location>
        <begin position="709"/>
        <end position="725"/>
    </location>
</feature>
<evidence type="ECO:0000313" key="2">
    <source>
        <dbReference type="EMBL" id="OAP55069.1"/>
    </source>
</evidence>
<feature type="region of interest" description="Disordered" evidence="1">
    <location>
        <begin position="108"/>
        <end position="156"/>
    </location>
</feature>
<feature type="compositionally biased region" description="Basic and acidic residues" evidence="1">
    <location>
        <begin position="439"/>
        <end position="455"/>
    </location>
</feature>
<feature type="compositionally biased region" description="Acidic residues" evidence="1">
    <location>
        <begin position="628"/>
        <end position="639"/>
    </location>
</feature>
<feature type="compositionally biased region" description="Basic and acidic residues" evidence="1">
    <location>
        <begin position="419"/>
        <end position="428"/>
    </location>
</feature>
<feature type="compositionally biased region" description="Basic and acidic residues" evidence="1">
    <location>
        <begin position="480"/>
        <end position="490"/>
    </location>
</feature>